<reference evidence="1" key="1">
    <citation type="journal article" date="2014" name="Int. J. Syst. Evol. Microbiol.">
        <title>Complete genome sequence of Corynebacterium casei LMG S-19264T (=DSM 44701T), isolated from a smear-ripened cheese.</title>
        <authorList>
            <consortium name="US DOE Joint Genome Institute (JGI-PGF)"/>
            <person name="Walter F."/>
            <person name="Albersmeier A."/>
            <person name="Kalinowski J."/>
            <person name="Ruckert C."/>
        </authorList>
    </citation>
    <scope>NUCLEOTIDE SEQUENCE</scope>
    <source>
        <strain evidence="1">KCTC 42651</strain>
    </source>
</reference>
<evidence type="ECO:0008006" key="3">
    <source>
        <dbReference type="Google" id="ProtNLM"/>
    </source>
</evidence>
<comment type="caution">
    <text evidence="1">The sequence shown here is derived from an EMBL/GenBank/DDBJ whole genome shotgun (WGS) entry which is preliminary data.</text>
</comment>
<protein>
    <recommendedName>
        <fullName evidence="3">Hemerythrin HHE cation binding domain-containing protein</fullName>
    </recommendedName>
</protein>
<dbReference type="Proteomes" id="UP000630353">
    <property type="component" value="Unassembled WGS sequence"/>
</dbReference>
<reference evidence="1" key="2">
    <citation type="submission" date="2020-09" db="EMBL/GenBank/DDBJ databases">
        <authorList>
            <person name="Sun Q."/>
            <person name="Kim S."/>
        </authorList>
    </citation>
    <scope>NUCLEOTIDE SEQUENCE</scope>
    <source>
        <strain evidence="1">KCTC 42651</strain>
    </source>
</reference>
<sequence>MMPCVLLLFETQHSRLLESAQTLAVTAATDRSEWPDRLHRFRRALVHHDRMEREVLGELGVRAAPDELSASFDLVMAAEGGPTAGRVAKAARKVARIIEDHALAQETGVFPALSERHPLRLRHQLGGRYFLSGENRWDAADAPPAAA</sequence>
<organism evidence="1 2">
    <name type="scientific">Thalassobaculum fulvum</name>
    <dbReference type="NCBI Taxonomy" id="1633335"/>
    <lineage>
        <taxon>Bacteria</taxon>
        <taxon>Pseudomonadati</taxon>
        <taxon>Pseudomonadota</taxon>
        <taxon>Alphaproteobacteria</taxon>
        <taxon>Rhodospirillales</taxon>
        <taxon>Thalassobaculaceae</taxon>
        <taxon>Thalassobaculum</taxon>
    </lineage>
</organism>
<name>A0A918XX02_9PROT</name>
<gene>
    <name evidence="1" type="ORF">GCM10017083_52150</name>
</gene>
<evidence type="ECO:0000313" key="1">
    <source>
        <dbReference type="EMBL" id="GHD62811.1"/>
    </source>
</evidence>
<accession>A0A918XX02</accession>
<dbReference type="EMBL" id="BMZS01000015">
    <property type="protein sequence ID" value="GHD62811.1"/>
    <property type="molecule type" value="Genomic_DNA"/>
</dbReference>
<evidence type="ECO:0000313" key="2">
    <source>
        <dbReference type="Proteomes" id="UP000630353"/>
    </source>
</evidence>
<dbReference type="AlphaFoldDB" id="A0A918XX02"/>
<proteinExistence type="predicted"/>
<keyword evidence="2" id="KW-1185">Reference proteome</keyword>